<dbReference type="EMBL" id="JACEUX010000003">
    <property type="protein sequence ID" value="MBA5247449.1"/>
    <property type="molecule type" value="Genomic_DNA"/>
</dbReference>
<protein>
    <submittedName>
        <fullName evidence="2">HAD-IIIC family phosphatase</fullName>
    </submittedName>
</protein>
<dbReference type="InterPro" id="IPR010037">
    <property type="entry name" value="FkbH_domain"/>
</dbReference>
<keyword evidence="4" id="KW-1185">Reference proteome</keyword>
<organism evidence="2 3">
    <name type="scientific">Marnyiella aurantia</name>
    <dbReference type="NCBI Taxonomy" id="2758037"/>
    <lineage>
        <taxon>Bacteria</taxon>
        <taxon>Pseudomonadati</taxon>
        <taxon>Bacteroidota</taxon>
        <taxon>Flavobacteriia</taxon>
        <taxon>Flavobacteriales</taxon>
        <taxon>Weeksellaceae</taxon>
        <taxon>Marnyiella</taxon>
    </lineage>
</organism>
<evidence type="ECO:0000313" key="1">
    <source>
        <dbReference type="EMBL" id="MBA5247449.1"/>
    </source>
</evidence>
<dbReference type="Gene3D" id="3.40.50.1000">
    <property type="entry name" value="HAD superfamily/HAD-like"/>
    <property type="match status" value="1"/>
</dbReference>
<dbReference type="InterPro" id="IPR036412">
    <property type="entry name" value="HAD-like_sf"/>
</dbReference>
<evidence type="ECO:0000313" key="3">
    <source>
        <dbReference type="Proteomes" id="UP000515349"/>
    </source>
</evidence>
<dbReference type="KEGG" id="cbau:H1R16_04140"/>
<dbReference type="RefSeq" id="WP_181887550.1">
    <property type="nucleotide sequence ID" value="NZ_CP059472.1"/>
</dbReference>
<sequence length="578" mass="66256">MENLTYSEILQQNVALRKNLEANPGYKISVLSNIIVHQLKEIMEYDLRLEKINASLEFGDFDNIVQDSAKVEDSNAVVIFWELCNLVEGLYLKIEQLTEERLEELVQKTCLEIDLTFRNLKSSSLVIFHKFTPSVFSFQAVPNSNLEVLADRLNSFVVENKPDNVILVNIEKVFNKIGLNRSVNFRHFYSSQALYSIDFFKNYAQLVKPIFTAANGKTKKALIFDCDNTLWRGILGEDGFEKIQMSAHFSPGVIFHEIQSLAVALSRKGVLIGLCSKNNPGDVDQVVQEHPDMLIREEIITIKKVNWTDKAMNLRQIASDLNIGLDSIVFVDDSSFETNLIKEQIPEITVLQVPEKIYEYPDMLRSNLGLFFNNNVTQEDLLKAKIYKEQSEREDSKKSFSKIEDYLTSLDLSVKIFKDDRELIPRMSQLTQKTNQFNLTTKRYTDIDIQGFVASGDYAVYAWSVSDKFGDNGLTGLSIVDLTKELLHIDTFLMSCRIIGRNIEYKVMDYIIRDLRNTNYGSISAIYTATPKNMQVAEFYENCSFDKENGSDGAYKLNLDNYRESNINYIKIENGNKN</sequence>
<dbReference type="Gene3D" id="3.40.50.1110">
    <property type="entry name" value="SGNH hydrolase"/>
    <property type="match status" value="1"/>
</dbReference>
<dbReference type="InterPro" id="IPR023214">
    <property type="entry name" value="HAD_sf"/>
</dbReference>
<gene>
    <name evidence="2" type="ORF">H1R16_04140</name>
    <name evidence="1" type="ORF">H2507_09730</name>
</gene>
<reference evidence="2 3" key="1">
    <citation type="submission" date="2020-07" db="EMBL/GenBank/DDBJ databases">
        <title>Chryseobacterium sp.cx-624.</title>
        <authorList>
            <person name="Yang C."/>
        </authorList>
    </citation>
    <scope>NUCLEOTIDE SEQUENCE [LARGE SCALE GENOMIC DNA]</scope>
    <source>
        <strain evidence="2">Cx-624</strain>
        <strain evidence="3">cx-624</strain>
    </source>
</reference>
<evidence type="ECO:0000313" key="2">
    <source>
        <dbReference type="EMBL" id="QMS99205.1"/>
    </source>
</evidence>
<proteinExistence type="predicted"/>
<name>A0A7D7QLK1_9FLAO</name>
<reference evidence="1" key="3">
    <citation type="submission" date="2020-07" db="EMBL/GenBank/DDBJ databases">
        <authorList>
            <person name="Yang C."/>
        </authorList>
    </citation>
    <scope>NUCLEOTIDE SEQUENCE</scope>
    <source>
        <strain evidence="1">Cx-624</strain>
    </source>
</reference>
<dbReference type="GO" id="GO:0016788">
    <property type="term" value="F:hydrolase activity, acting on ester bonds"/>
    <property type="evidence" value="ECO:0007669"/>
    <property type="project" value="UniProtKB-ARBA"/>
</dbReference>
<dbReference type="Proteomes" id="UP000515349">
    <property type="component" value="Chromosome"/>
</dbReference>
<dbReference type="InterPro" id="IPR036514">
    <property type="entry name" value="SGNH_hydro_sf"/>
</dbReference>
<evidence type="ECO:0000313" key="4">
    <source>
        <dbReference type="Proteomes" id="UP000539710"/>
    </source>
</evidence>
<reference evidence="4" key="2">
    <citation type="submission" date="2020-07" db="EMBL/GenBank/DDBJ databases">
        <title>Flavobacterium sp. xlx-214.</title>
        <authorList>
            <person name="Yang C."/>
        </authorList>
    </citation>
    <scope>NUCLEOTIDE SEQUENCE [LARGE SCALE GENOMIC DNA]</scope>
    <source>
        <strain evidence="4">CX-624</strain>
    </source>
</reference>
<accession>A0A7D7QLK1</accession>
<dbReference type="SUPFAM" id="SSF56784">
    <property type="entry name" value="HAD-like"/>
    <property type="match status" value="1"/>
</dbReference>
<dbReference type="NCBIfam" id="TIGR01686">
    <property type="entry name" value="FkbH"/>
    <property type="match status" value="1"/>
</dbReference>
<dbReference type="AlphaFoldDB" id="A0A7D7QLK1"/>
<dbReference type="Proteomes" id="UP000539710">
    <property type="component" value="Unassembled WGS sequence"/>
</dbReference>
<dbReference type="NCBIfam" id="TIGR01681">
    <property type="entry name" value="HAD-SF-IIIC"/>
    <property type="match status" value="1"/>
</dbReference>
<dbReference type="InterPro" id="IPR010033">
    <property type="entry name" value="HAD_SF_ppase_IIIC"/>
</dbReference>
<dbReference type="EMBL" id="CP059472">
    <property type="protein sequence ID" value="QMS99205.1"/>
    <property type="molecule type" value="Genomic_DNA"/>
</dbReference>